<reference evidence="1" key="1">
    <citation type="journal article" date="2014" name="Int. J. Syst. Evol. Microbiol.">
        <title>Complete genome sequence of Corynebacterium casei LMG S-19264T (=DSM 44701T), isolated from a smear-ripened cheese.</title>
        <authorList>
            <consortium name="US DOE Joint Genome Institute (JGI-PGF)"/>
            <person name="Walter F."/>
            <person name="Albersmeier A."/>
            <person name="Kalinowski J."/>
            <person name="Ruckert C."/>
        </authorList>
    </citation>
    <scope>NUCLEOTIDE SEQUENCE</scope>
    <source>
        <strain evidence="1">JCM 12580</strain>
    </source>
</reference>
<sequence length="157" mass="18247">MNLEQLRPIQKQLDDKILEQHGLTESNLSVQKASALICELWECMNESKVFKYWSVKKPNRDELLEEYVDSIHFALSLANDIGLSDYEYVDPGENDLNILAIGLTNMITRLPVEKNIEQVLNYLIKLGYQLGFTEEDVINEYYNKNKENHARQESGTY</sequence>
<dbReference type="Proteomes" id="UP000658382">
    <property type="component" value="Unassembled WGS sequence"/>
</dbReference>
<dbReference type="CDD" id="cd11527">
    <property type="entry name" value="NTP-PPase_dUTPase"/>
    <property type="match status" value="1"/>
</dbReference>
<dbReference type="InterPro" id="IPR014871">
    <property type="entry name" value="dUTPase/dCTP_pyrophosphatase"/>
</dbReference>
<dbReference type="PIRSF" id="PIRSF030140">
    <property type="entry name" value="UCP030140"/>
    <property type="match status" value="1"/>
</dbReference>
<evidence type="ECO:0008006" key="3">
    <source>
        <dbReference type="Google" id="ProtNLM"/>
    </source>
</evidence>
<name>A0A917PPK4_9BACI</name>
<dbReference type="InterPro" id="IPR016947">
    <property type="entry name" value="UCP030140"/>
</dbReference>
<comment type="caution">
    <text evidence="1">The sequence shown here is derived from an EMBL/GenBank/DDBJ whole genome shotgun (WGS) entry which is preliminary data.</text>
</comment>
<gene>
    <name evidence="1" type="ORF">GCM10007063_05740</name>
</gene>
<dbReference type="AlphaFoldDB" id="A0A917PPK4"/>
<dbReference type="RefSeq" id="WP_188631561.1">
    <property type="nucleotide sequence ID" value="NZ_BMNQ01000004.1"/>
</dbReference>
<dbReference type="SUPFAM" id="SSF101386">
    <property type="entry name" value="all-alpha NTP pyrophosphatases"/>
    <property type="match status" value="1"/>
</dbReference>
<proteinExistence type="predicted"/>
<dbReference type="EMBL" id="BMNQ01000004">
    <property type="protein sequence ID" value="GGJ86080.1"/>
    <property type="molecule type" value="Genomic_DNA"/>
</dbReference>
<accession>A0A917PPK4</accession>
<keyword evidence="2" id="KW-1185">Reference proteome</keyword>
<evidence type="ECO:0000313" key="2">
    <source>
        <dbReference type="Proteomes" id="UP000658382"/>
    </source>
</evidence>
<dbReference type="Gene3D" id="1.10.4010.10">
    <property type="entry name" value="Type II deoxyuridine triphosphatase"/>
    <property type="match status" value="1"/>
</dbReference>
<reference evidence="1" key="2">
    <citation type="submission" date="2020-09" db="EMBL/GenBank/DDBJ databases">
        <authorList>
            <person name="Sun Q."/>
            <person name="Ohkuma M."/>
        </authorList>
    </citation>
    <scope>NUCLEOTIDE SEQUENCE</scope>
    <source>
        <strain evidence="1">JCM 12580</strain>
    </source>
</reference>
<evidence type="ECO:0000313" key="1">
    <source>
        <dbReference type="EMBL" id="GGJ86080.1"/>
    </source>
</evidence>
<dbReference type="Pfam" id="PF08761">
    <property type="entry name" value="dUTPase_2"/>
    <property type="match status" value="1"/>
</dbReference>
<organism evidence="1 2">
    <name type="scientific">Lentibacillus kapialis</name>
    <dbReference type="NCBI Taxonomy" id="340214"/>
    <lineage>
        <taxon>Bacteria</taxon>
        <taxon>Bacillati</taxon>
        <taxon>Bacillota</taxon>
        <taxon>Bacilli</taxon>
        <taxon>Bacillales</taxon>
        <taxon>Bacillaceae</taxon>
        <taxon>Lentibacillus</taxon>
    </lineage>
</organism>
<protein>
    <recommendedName>
        <fullName evidence="3">dUTPase</fullName>
    </recommendedName>
</protein>